<reference evidence="2" key="1">
    <citation type="journal article" date="2023" name="Mol. Phylogenet. Evol.">
        <title>Genome-scale phylogeny and comparative genomics of the fungal order Sordariales.</title>
        <authorList>
            <person name="Hensen N."/>
            <person name="Bonometti L."/>
            <person name="Westerberg I."/>
            <person name="Brannstrom I.O."/>
            <person name="Guillou S."/>
            <person name="Cros-Aarteil S."/>
            <person name="Calhoun S."/>
            <person name="Haridas S."/>
            <person name="Kuo A."/>
            <person name="Mondo S."/>
            <person name="Pangilinan J."/>
            <person name="Riley R."/>
            <person name="LaButti K."/>
            <person name="Andreopoulos B."/>
            <person name="Lipzen A."/>
            <person name="Chen C."/>
            <person name="Yan M."/>
            <person name="Daum C."/>
            <person name="Ng V."/>
            <person name="Clum A."/>
            <person name="Steindorff A."/>
            <person name="Ohm R.A."/>
            <person name="Martin F."/>
            <person name="Silar P."/>
            <person name="Natvig D.O."/>
            <person name="Lalanne C."/>
            <person name="Gautier V."/>
            <person name="Ament-Velasquez S.L."/>
            <person name="Kruys A."/>
            <person name="Hutchinson M.I."/>
            <person name="Powell A.J."/>
            <person name="Barry K."/>
            <person name="Miller A.N."/>
            <person name="Grigoriev I.V."/>
            <person name="Debuchy R."/>
            <person name="Gladieux P."/>
            <person name="Hiltunen Thoren M."/>
            <person name="Johannesson H."/>
        </authorList>
    </citation>
    <scope>NUCLEOTIDE SEQUENCE</scope>
    <source>
        <strain evidence="2">PSN309</strain>
    </source>
</reference>
<evidence type="ECO:0000313" key="3">
    <source>
        <dbReference type="Proteomes" id="UP001302126"/>
    </source>
</evidence>
<dbReference type="Proteomes" id="UP001302126">
    <property type="component" value="Unassembled WGS sequence"/>
</dbReference>
<comment type="caution">
    <text evidence="2">The sequence shown here is derived from an EMBL/GenBank/DDBJ whole genome shotgun (WGS) entry which is preliminary data.</text>
</comment>
<dbReference type="AlphaFoldDB" id="A0AAN6WUY2"/>
<dbReference type="EMBL" id="MU864413">
    <property type="protein sequence ID" value="KAK4186917.1"/>
    <property type="molecule type" value="Genomic_DNA"/>
</dbReference>
<organism evidence="2 3">
    <name type="scientific">Podospora australis</name>
    <dbReference type="NCBI Taxonomy" id="1536484"/>
    <lineage>
        <taxon>Eukaryota</taxon>
        <taxon>Fungi</taxon>
        <taxon>Dikarya</taxon>
        <taxon>Ascomycota</taxon>
        <taxon>Pezizomycotina</taxon>
        <taxon>Sordariomycetes</taxon>
        <taxon>Sordariomycetidae</taxon>
        <taxon>Sordariales</taxon>
        <taxon>Podosporaceae</taxon>
        <taxon>Podospora</taxon>
    </lineage>
</organism>
<feature type="compositionally biased region" description="Basic and acidic residues" evidence="1">
    <location>
        <begin position="377"/>
        <end position="417"/>
    </location>
</feature>
<protein>
    <submittedName>
        <fullName evidence="2">Uncharacterized protein</fullName>
    </submittedName>
</protein>
<feature type="region of interest" description="Disordered" evidence="1">
    <location>
        <begin position="376"/>
        <end position="428"/>
    </location>
</feature>
<accession>A0AAN6WUY2</accession>
<evidence type="ECO:0000256" key="1">
    <source>
        <dbReference type="SAM" id="MobiDB-lite"/>
    </source>
</evidence>
<evidence type="ECO:0000313" key="2">
    <source>
        <dbReference type="EMBL" id="KAK4186917.1"/>
    </source>
</evidence>
<proteinExistence type="predicted"/>
<name>A0AAN6WUY2_9PEZI</name>
<sequence length="428" mass="49111">MFGTTSSSALRAGGRTLETVQRRLFSVSASQRAGQIVTFRKASSPELQSTLDTLYNKIILPSYLTQEQQRKMYRVKYERELAHEPITMEIDGVVHKFHYQDMMKLPHAYQLISDFINNMKTPGDWDNLPRLLEGLKHAHRKVDEVLYAKMIRRAALAHRLDVIVTCIKSVKRTGFKLDSAEKIQELLTQLTSRAVNTGYGEYTTNRSLQQIQQIIEELEAEPAHLGDEGLRLQLPFYGHPLVLGARLHLAAAKAYYLKDKDTVVQVQRYAEELMALWPEGKGVLDLEPSAAYTDRSKLRFLMDRNNFLYHVTPIYQGLNLAVKMVDPGLAMQLQNRADAVEGELRAAMESPERKAGGRGEVMYNWIFNRKEMKKKRAAEVRAEQEAKEAKREEMEEKQKRREQRRLFHEEQARKKAAGEQQPAPAAEA</sequence>
<reference evidence="2" key="2">
    <citation type="submission" date="2023-05" db="EMBL/GenBank/DDBJ databases">
        <authorList>
            <consortium name="Lawrence Berkeley National Laboratory"/>
            <person name="Steindorff A."/>
            <person name="Hensen N."/>
            <person name="Bonometti L."/>
            <person name="Westerberg I."/>
            <person name="Brannstrom I.O."/>
            <person name="Guillou S."/>
            <person name="Cros-Aarteil S."/>
            <person name="Calhoun S."/>
            <person name="Haridas S."/>
            <person name="Kuo A."/>
            <person name="Mondo S."/>
            <person name="Pangilinan J."/>
            <person name="Riley R."/>
            <person name="Labutti K."/>
            <person name="Andreopoulos B."/>
            <person name="Lipzen A."/>
            <person name="Chen C."/>
            <person name="Yanf M."/>
            <person name="Daum C."/>
            <person name="Ng V."/>
            <person name="Clum A."/>
            <person name="Ohm R."/>
            <person name="Martin F."/>
            <person name="Silar P."/>
            <person name="Natvig D."/>
            <person name="Lalanne C."/>
            <person name="Gautier V."/>
            <person name="Ament-Velasquez S.L."/>
            <person name="Kruys A."/>
            <person name="Hutchinson M.I."/>
            <person name="Powell A.J."/>
            <person name="Barry K."/>
            <person name="Miller A.N."/>
            <person name="Grigoriev I.V."/>
            <person name="Debuchy R."/>
            <person name="Gladieux P."/>
            <person name="Thoren M.H."/>
            <person name="Johannesson H."/>
        </authorList>
    </citation>
    <scope>NUCLEOTIDE SEQUENCE</scope>
    <source>
        <strain evidence="2">PSN309</strain>
    </source>
</reference>
<feature type="compositionally biased region" description="Low complexity" evidence="1">
    <location>
        <begin position="418"/>
        <end position="428"/>
    </location>
</feature>
<gene>
    <name evidence="2" type="ORF">QBC35DRAFT_500109</name>
</gene>
<keyword evidence="3" id="KW-1185">Reference proteome</keyword>